<accession>A0A291PGZ1</accession>
<dbReference type="AlphaFoldDB" id="A0A291PGZ1"/>
<protein>
    <submittedName>
        <fullName evidence="1">Uncharacterized protein</fullName>
    </submittedName>
</protein>
<evidence type="ECO:0000313" key="1">
    <source>
        <dbReference type="EMBL" id="ATJ90740.1"/>
    </source>
</evidence>
<dbReference type="RefSeq" id="WP_086898698.1">
    <property type="nucleotide sequence ID" value="NZ_CP022699.1"/>
</dbReference>
<reference evidence="1 2" key="1">
    <citation type="submission" date="2017-08" db="EMBL/GenBank/DDBJ databases">
        <title>Complete Genome Sequence of Acetobacter tropicalis Oregon-R-modENCODE STRAIN BDGP1, an acetic acid bacterium isolated from Drosophila melanogaster gut.</title>
        <authorList>
            <person name="Wan K.H."/>
            <person name="Yu C."/>
            <person name="Park S."/>
            <person name="Hammonds A.S."/>
            <person name="Booth B.W."/>
            <person name="Celniker S.E."/>
        </authorList>
    </citation>
    <scope>NUCLEOTIDE SEQUENCE [LARGE SCALE GENOMIC DNA]</scope>
    <source>
        <strain evidence="1 2">BDGP1</strain>
    </source>
</reference>
<dbReference type="EMBL" id="CP022699">
    <property type="protein sequence ID" value="ATJ90740.1"/>
    <property type="molecule type" value="Genomic_DNA"/>
</dbReference>
<evidence type="ECO:0000313" key="2">
    <source>
        <dbReference type="Proteomes" id="UP000220394"/>
    </source>
</evidence>
<dbReference type="KEGG" id="ato:CIW82_08585"/>
<organism evidence="1 2">
    <name type="scientific">Acetobacter tropicalis</name>
    <dbReference type="NCBI Taxonomy" id="104102"/>
    <lineage>
        <taxon>Bacteria</taxon>
        <taxon>Pseudomonadati</taxon>
        <taxon>Pseudomonadota</taxon>
        <taxon>Alphaproteobacteria</taxon>
        <taxon>Acetobacterales</taxon>
        <taxon>Acetobacteraceae</taxon>
        <taxon>Acetobacter</taxon>
    </lineage>
</organism>
<name>A0A291PGZ1_9PROT</name>
<gene>
    <name evidence="1" type="ORF">CIW82_08585</name>
</gene>
<proteinExistence type="predicted"/>
<sequence length="216" mass="23187">MTQTALTGAALIAAAYPDRTYALYDTSATGITLVNGLVDVQADDAKINTLPAAADMIALTPDQWALAQQAPYIHAQNGKLLHPARYYASFDLSAAHPTPVLGWYDTWAMTDVASVPAATDMIAVSARDWADITAFRKPNGRGVQDGKIIDYTPPVPLSVQAQTEQGWIQQQESRAFVRGQKFTVEMLAYADAIDAIADGTDTASTKLPDRPATIMS</sequence>
<dbReference type="Proteomes" id="UP000220394">
    <property type="component" value="Chromosome"/>
</dbReference>